<feature type="domain" description="SGNH hydrolase-type esterase" evidence="1">
    <location>
        <begin position="184"/>
        <end position="373"/>
    </location>
</feature>
<evidence type="ECO:0000259" key="1">
    <source>
        <dbReference type="Pfam" id="PF13472"/>
    </source>
</evidence>
<proteinExistence type="predicted"/>
<reference evidence="2 3" key="1">
    <citation type="submission" date="2016-07" db="EMBL/GenBank/DDBJ databases">
        <title>Draft genome sequence of Prauserella sp. YIM 121212, isolated from alkaline soil.</title>
        <authorList>
            <person name="Ruckert C."/>
            <person name="Albersmeier A."/>
            <person name="Jiang C.-L."/>
            <person name="Jiang Y."/>
            <person name="Kalinowski J."/>
            <person name="Schneider O."/>
            <person name="Winkler A."/>
            <person name="Zotchev S.B."/>
        </authorList>
    </citation>
    <scope>NUCLEOTIDE SEQUENCE [LARGE SCALE GENOMIC DNA]</scope>
    <source>
        <strain evidence="2 3">YIM 121212</strain>
    </source>
</reference>
<protein>
    <submittedName>
        <fullName evidence="2">Lipase</fullName>
    </submittedName>
</protein>
<dbReference type="SUPFAM" id="SSF52266">
    <property type="entry name" value="SGNH hydrolase"/>
    <property type="match status" value="1"/>
</dbReference>
<keyword evidence="3" id="KW-1185">Reference proteome</keyword>
<name>A0A318LKL4_9PSEU</name>
<dbReference type="Proteomes" id="UP000247892">
    <property type="component" value="Unassembled WGS sequence"/>
</dbReference>
<dbReference type="EMBL" id="MASU01000007">
    <property type="protein sequence ID" value="PXY30848.1"/>
    <property type="molecule type" value="Genomic_DNA"/>
</dbReference>
<accession>A0A318LKL4</accession>
<dbReference type="InterPro" id="IPR013830">
    <property type="entry name" value="SGNH_hydro"/>
</dbReference>
<dbReference type="InterPro" id="IPR036514">
    <property type="entry name" value="SGNH_hydro_sf"/>
</dbReference>
<dbReference type="AlphaFoldDB" id="A0A318LKL4"/>
<dbReference type="Gene3D" id="2.60.120.260">
    <property type="entry name" value="Galactose-binding domain-like"/>
    <property type="match status" value="1"/>
</dbReference>
<dbReference type="OrthoDB" id="2060945at2"/>
<sequence length="399" mass="42725">MDPHDAVGPAGSRVTIPVTEDLVRGALELERTPHGIRPHRLPAWARAQCADGQLLLAESQPSGVRLVLRTRATMIELETLRTTIAYRGAPPRPDGVYDLLVDGELAGRGSVTGGNVLLVDMLSGDRELRPGPSGTVRFTGLPDRVKDVEIWLPHNEITELVALRADAQAEPVPPGTRRVWVHHGSSISHGSNAASPTTTWPALTAALGGVELVNLGLSGSALLDPFTARTIRDTPADLLSLKLGINVVNSDLMRLRAFGPAVHGFLDTIRDGHPTTPLLVVSPVLCPIHEDTPGPGAPEFDAATGTVRFRATGDPRESGKLTLRVIRDELSRIVAERAASDENLYHLDGLRLYGEAELPLPDRLHPDAATHRRIGERFAGLVFGEGGPFAGPPCPIRPQ</sequence>
<evidence type="ECO:0000313" key="3">
    <source>
        <dbReference type="Proteomes" id="UP000247892"/>
    </source>
</evidence>
<dbReference type="RefSeq" id="WP_110339060.1">
    <property type="nucleotide sequence ID" value="NZ_MASU01000007.1"/>
</dbReference>
<comment type="caution">
    <text evidence="2">The sequence shown here is derived from an EMBL/GenBank/DDBJ whole genome shotgun (WGS) entry which is preliminary data.</text>
</comment>
<dbReference type="Gene3D" id="3.40.50.1110">
    <property type="entry name" value="SGNH hydrolase"/>
    <property type="match status" value="1"/>
</dbReference>
<dbReference type="Pfam" id="PF13472">
    <property type="entry name" value="Lipase_GDSL_2"/>
    <property type="match status" value="1"/>
</dbReference>
<evidence type="ECO:0000313" key="2">
    <source>
        <dbReference type="EMBL" id="PXY30848.1"/>
    </source>
</evidence>
<gene>
    <name evidence="2" type="ORF">BA062_18810</name>
</gene>
<organism evidence="2 3">
    <name type="scientific">Prauserella flavalba</name>
    <dbReference type="NCBI Taxonomy" id="1477506"/>
    <lineage>
        <taxon>Bacteria</taxon>
        <taxon>Bacillati</taxon>
        <taxon>Actinomycetota</taxon>
        <taxon>Actinomycetes</taxon>
        <taxon>Pseudonocardiales</taxon>
        <taxon>Pseudonocardiaceae</taxon>
        <taxon>Prauserella</taxon>
    </lineage>
</organism>